<dbReference type="AlphaFoldDB" id="A0A2U2B5P8"/>
<dbReference type="CDD" id="cd02966">
    <property type="entry name" value="TlpA_like_family"/>
    <property type="match status" value="1"/>
</dbReference>
<feature type="domain" description="Thioredoxin" evidence="2">
    <location>
        <begin position="38"/>
        <end position="177"/>
    </location>
</feature>
<keyword evidence="4" id="KW-1185">Reference proteome</keyword>
<dbReference type="InterPro" id="IPR013766">
    <property type="entry name" value="Thioredoxin_domain"/>
</dbReference>
<dbReference type="InterPro" id="IPR050553">
    <property type="entry name" value="Thioredoxin_ResA/DsbE_sf"/>
</dbReference>
<protein>
    <submittedName>
        <fullName evidence="3">Protein-disulfide isomerase</fullName>
    </submittedName>
</protein>
<keyword evidence="1" id="KW-0676">Redox-active center</keyword>
<evidence type="ECO:0000256" key="1">
    <source>
        <dbReference type="ARBA" id="ARBA00023284"/>
    </source>
</evidence>
<evidence type="ECO:0000259" key="2">
    <source>
        <dbReference type="PROSITE" id="PS51352"/>
    </source>
</evidence>
<dbReference type="SUPFAM" id="SSF52833">
    <property type="entry name" value="Thioredoxin-like"/>
    <property type="match status" value="1"/>
</dbReference>
<sequence length="185" mass="21409">MVLKFKTITMKIFFHRLAILFLFSVFSLSLVGQGFDVVEKGDKVPEFAIEIEDGKTLNISDYEGSVVFINFFATWCGPCRKELPFLQKDVWDKYKTKDNFKLMAIGRGHDQEEVDTFKKEQGFQIPMYGDKDKSVYTKFATRYIPRNYIIDADGEIVYASQGFSKEEFEKMVDLLDLLILDEAGQ</sequence>
<dbReference type="PANTHER" id="PTHR42852:SF17">
    <property type="entry name" value="THIOREDOXIN-LIKE PROTEIN HI_1115"/>
    <property type="match status" value="1"/>
</dbReference>
<proteinExistence type="predicted"/>
<dbReference type="Pfam" id="PF00578">
    <property type="entry name" value="AhpC-TSA"/>
    <property type="match status" value="1"/>
</dbReference>
<evidence type="ECO:0000313" key="3">
    <source>
        <dbReference type="EMBL" id="PWD98398.1"/>
    </source>
</evidence>
<gene>
    <name evidence="3" type="ORF">DDZ16_15840</name>
</gene>
<dbReference type="GO" id="GO:0016491">
    <property type="term" value="F:oxidoreductase activity"/>
    <property type="evidence" value="ECO:0007669"/>
    <property type="project" value="InterPro"/>
</dbReference>
<dbReference type="InterPro" id="IPR036249">
    <property type="entry name" value="Thioredoxin-like_sf"/>
</dbReference>
<dbReference type="GO" id="GO:0016209">
    <property type="term" value="F:antioxidant activity"/>
    <property type="evidence" value="ECO:0007669"/>
    <property type="project" value="InterPro"/>
</dbReference>
<name>A0A2U2B5P8_9BACT</name>
<organism evidence="3 4">
    <name type="scientific">Marinilabilia rubra</name>
    <dbReference type="NCBI Taxonomy" id="2162893"/>
    <lineage>
        <taxon>Bacteria</taxon>
        <taxon>Pseudomonadati</taxon>
        <taxon>Bacteroidota</taxon>
        <taxon>Bacteroidia</taxon>
        <taxon>Marinilabiliales</taxon>
        <taxon>Marinilabiliaceae</taxon>
        <taxon>Marinilabilia</taxon>
    </lineage>
</organism>
<comment type="caution">
    <text evidence="3">The sequence shown here is derived from an EMBL/GenBank/DDBJ whole genome shotgun (WGS) entry which is preliminary data.</text>
</comment>
<dbReference type="InterPro" id="IPR000866">
    <property type="entry name" value="AhpC/TSA"/>
</dbReference>
<dbReference type="EMBL" id="QEWP01000015">
    <property type="protein sequence ID" value="PWD98398.1"/>
    <property type="molecule type" value="Genomic_DNA"/>
</dbReference>
<dbReference type="InterPro" id="IPR017937">
    <property type="entry name" value="Thioredoxin_CS"/>
</dbReference>
<dbReference type="PANTHER" id="PTHR42852">
    <property type="entry name" value="THIOL:DISULFIDE INTERCHANGE PROTEIN DSBE"/>
    <property type="match status" value="1"/>
</dbReference>
<dbReference type="Gene3D" id="3.40.30.10">
    <property type="entry name" value="Glutaredoxin"/>
    <property type="match status" value="1"/>
</dbReference>
<evidence type="ECO:0000313" key="4">
    <source>
        <dbReference type="Proteomes" id="UP000244956"/>
    </source>
</evidence>
<keyword evidence="3" id="KW-0413">Isomerase</keyword>
<reference evidence="3 4" key="1">
    <citation type="submission" date="2018-05" db="EMBL/GenBank/DDBJ databases">
        <title>Marinilabilia rubrum sp. nov., isolated from saltern sediment.</title>
        <authorList>
            <person name="Zhang R."/>
        </authorList>
    </citation>
    <scope>NUCLEOTIDE SEQUENCE [LARGE SCALE GENOMIC DNA]</scope>
    <source>
        <strain evidence="3 4">WTE16</strain>
    </source>
</reference>
<dbReference type="PROSITE" id="PS51352">
    <property type="entry name" value="THIOREDOXIN_2"/>
    <property type="match status" value="1"/>
</dbReference>
<dbReference type="PROSITE" id="PS00194">
    <property type="entry name" value="THIOREDOXIN_1"/>
    <property type="match status" value="1"/>
</dbReference>
<accession>A0A2U2B5P8</accession>
<dbReference type="Proteomes" id="UP000244956">
    <property type="component" value="Unassembled WGS sequence"/>
</dbReference>
<dbReference type="GO" id="GO:0016853">
    <property type="term" value="F:isomerase activity"/>
    <property type="evidence" value="ECO:0007669"/>
    <property type="project" value="UniProtKB-KW"/>
</dbReference>